<dbReference type="InterPro" id="IPR051208">
    <property type="entry name" value="Class-I_Fumarase/Tartrate_DH"/>
</dbReference>
<gene>
    <name evidence="8" type="ORF">S03H2_52236</name>
</gene>
<keyword evidence="4" id="KW-0408">Iron</keyword>
<name>X1H2U0_9ZZZZ</name>
<evidence type="ECO:0000256" key="4">
    <source>
        <dbReference type="ARBA" id="ARBA00023004"/>
    </source>
</evidence>
<organism evidence="8">
    <name type="scientific">marine sediment metagenome</name>
    <dbReference type="NCBI Taxonomy" id="412755"/>
    <lineage>
        <taxon>unclassified sequences</taxon>
        <taxon>metagenomes</taxon>
        <taxon>ecological metagenomes</taxon>
    </lineage>
</organism>
<evidence type="ECO:0000256" key="2">
    <source>
        <dbReference type="ARBA" id="ARBA00022485"/>
    </source>
</evidence>
<dbReference type="EMBL" id="BARU01033180">
    <property type="protein sequence ID" value="GAH64451.1"/>
    <property type="molecule type" value="Genomic_DNA"/>
</dbReference>
<dbReference type="NCBIfam" id="TIGR00722">
    <property type="entry name" value="ttdA_fumA_fumB"/>
    <property type="match status" value="1"/>
</dbReference>
<reference evidence="8" key="1">
    <citation type="journal article" date="2014" name="Front. Microbiol.">
        <title>High frequency of phylogenetically diverse reductive dehalogenase-homologous genes in deep subseafloor sedimentary metagenomes.</title>
        <authorList>
            <person name="Kawai M."/>
            <person name="Futagami T."/>
            <person name="Toyoda A."/>
            <person name="Takaki Y."/>
            <person name="Nishi S."/>
            <person name="Hori S."/>
            <person name="Arai W."/>
            <person name="Tsubouchi T."/>
            <person name="Morono Y."/>
            <person name="Uchiyama I."/>
            <person name="Ito T."/>
            <person name="Fujiyama A."/>
            <person name="Inagaki F."/>
            <person name="Takami H."/>
        </authorList>
    </citation>
    <scope>NUCLEOTIDE SEQUENCE</scope>
    <source>
        <strain evidence="8">Expedition CK06-06</strain>
    </source>
</reference>
<dbReference type="PANTHER" id="PTHR30389:SF17">
    <property type="entry name" value="L(+)-TARTRATE DEHYDRATASE SUBUNIT ALPHA-RELATED"/>
    <property type="match status" value="1"/>
</dbReference>
<evidence type="ECO:0000256" key="3">
    <source>
        <dbReference type="ARBA" id="ARBA00022723"/>
    </source>
</evidence>
<dbReference type="InterPro" id="IPR004646">
    <property type="entry name" value="Fe-S_hydro-lyase_TtdA-typ_cat"/>
</dbReference>
<dbReference type="AlphaFoldDB" id="X1H2U0"/>
<evidence type="ECO:0000256" key="6">
    <source>
        <dbReference type="ARBA" id="ARBA00023239"/>
    </source>
</evidence>
<keyword evidence="3" id="KW-0479">Metal-binding</keyword>
<dbReference type="GO" id="GO:0046872">
    <property type="term" value="F:metal ion binding"/>
    <property type="evidence" value="ECO:0007669"/>
    <property type="project" value="UniProtKB-KW"/>
</dbReference>
<accession>X1H2U0</accession>
<sequence length="257" mass="27165">GEDVIAALKQAQQTEESPLGKEVLSQLLENARIAKQGHIPLCQDCGTAVVFLEIGQETHIIGGDLYLAVEEGVRQGYTQGYLRKSMVSQPFSARINTSDNTPPVIHAEIVPGDQFKIIVMPKGSGAENMSKLAMLKPGDGRQGIIDLVVTTVDEAGGNPCPPLIVGLGIGATSEGAMLLAKRALLREVAKPSPNPEIAELEKEILARINALGIGPLGFGGRTTALAVQVEVKPTHIASLPVAVNLQCHSARHKEIVL</sequence>
<evidence type="ECO:0000256" key="1">
    <source>
        <dbReference type="ARBA" id="ARBA00008876"/>
    </source>
</evidence>
<evidence type="ECO:0000313" key="8">
    <source>
        <dbReference type="EMBL" id="GAH64451.1"/>
    </source>
</evidence>
<evidence type="ECO:0000259" key="7">
    <source>
        <dbReference type="Pfam" id="PF05681"/>
    </source>
</evidence>
<protein>
    <recommendedName>
        <fullName evidence="7">Fe-S hydro-lyase tartrate dehydratase alpha-type catalytic domain-containing protein</fullName>
    </recommendedName>
</protein>
<proteinExistence type="inferred from homology"/>
<feature type="domain" description="Fe-S hydro-lyase tartrate dehydratase alpha-type catalytic" evidence="7">
    <location>
        <begin position="2"/>
        <end position="255"/>
    </location>
</feature>
<dbReference type="PANTHER" id="PTHR30389">
    <property type="entry name" value="FUMARATE HYDRATASE-RELATED"/>
    <property type="match status" value="1"/>
</dbReference>
<dbReference type="Pfam" id="PF05681">
    <property type="entry name" value="Fumerase"/>
    <property type="match status" value="1"/>
</dbReference>
<dbReference type="GO" id="GO:0051539">
    <property type="term" value="F:4 iron, 4 sulfur cluster binding"/>
    <property type="evidence" value="ECO:0007669"/>
    <property type="project" value="UniProtKB-KW"/>
</dbReference>
<keyword evidence="2" id="KW-0004">4Fe-4S</keyword>
<feature type="non-terminal residue" evidence="8">
    <location>
        <position position="1"/>
    </location>
</feature>
<dbReference type="GO" id="GO:0016829">
    <property type="term" value="F:lyase activity"/>
    <property type="evidence" value="ECO:0007669"/>
    <property type="project" value="UniProtKB-KW"/>
</dbReference>
<keyword evidence="5" id="KW-0411">Iron-sulfur</keyword>
<dbReference type="NCBIfam" id="NF004885">
    <property type="entry name" value="PRK06246.1"/>
    <property type="match status" value="1"/>
</dbReference>
<keyword evidence="6" id="KW-0456">Lyase</keyword>
<comment type="caution">
    <text evidence="8">The sequence shown here is derived from an EMBL/GenBank/DDBJ whole genome shotgun (WGS) entry which is preliminary data.</text>
</comment>
<evidence type="ECO:0000256" key="5">
    <source>
        <dbReference type="ARBA" id="ARBA00023014"/>
    </source>
</evidence>
<comment type="similarity">
    <text evidence="1">Belongs to the class-I fumarase family.</text>
</comment>